<comment type="caution">
    <text evidence="2">The sequence shown here is derived from an EMBL/GenBank/DDBJ whole genome shotgun (WGS) entry which is preliminary data.</text>
</comment>
<evidence type="ECO:0000313" key="3">
    <source>
        <dbReference type="Proteomes" id="UP000049685"/>
    </source>
</evidence>
<feature type="transmembrane region" description="Helical" evidence="1">
    <location>
        <begin position="126"/>
        <end position="145"/>
    </location>
</feature>
<name>A0A9P1L144_PARSO</name>
<gene>
    <name evidence="2" type="ORF">UMC4404_07191</name>
</gene>
<keyword evidence="1" id="KW-0472">Membrane</keyword>
<feature type="transmembrane region" description="Helical" evidence="1">
    <location>
        <begin position="58"/>
        <end position="81"/>
    </location>
</feature>
<organism evidence="2 3">
    <name type="scientific">Paraclostridium sordellii</name>
    <name type="common">Clostridium sordellii</name>
    <dbReference type="NCBI Taxonomy" id="1505"/>
    <lineage>
        <taxon>Bacteria</taxon>
        <taxon>Bacillati</taxon>
        <taxon>Bacillota</taxon>
        <taxon>Clostridia</taxon>
        <taxon>Peptostreptococcales</taxon>
        <taxon>Peptostreptococcaceae</taxon>
        <taxon>Paraclostridium</taxon>
    </lineage>
</organism>
<keyword evidence="1" id="KW-1133">Transmembrane helix</keyword>
<accession>A0A9P1L144</accession>
<dbReference type="Proteomes" id="UP000049685">
    <property type="component" value="Unassembled WGS sequence"/>
</dbReference>
<feature type="transmembrane region" description="Helical" evidence="1">
    <location>
        <begin position="24"/>
        <end position="46"/>
    </location>
</feature>
<protein>
    <recommendedName>
        <fullName evidence="4">Transmembrane protein</fullName>
    </recommendedName>
</protein>
<proteinExistence type="predicted"/>
<sequence>MISIIRKKEKQDSKQLLRKELKRLAIYEFMAIPNFWFVYILLWILCVKSGINFVNTPIIIYPLSLLSFILLQGSIYWYTCLRRIDGKNIPKKNAQIYSKLKVINLFLILLYIPIFFRFKASTNHSMIGIFIYIFSILEYINYFFIRLSYKNPLHFFANLKRFKFPKSQIVKEIEKSQK</sequence>
<dbReference type="EMBL" id="CDNY01000003">
    <property type="protein sequence ID" value="CEO32739.1"/>
    <property type="molecule type" value="Genomic_DNA"/>
</dbReference>
<evidence type="ECO:0008006" key="4">
    <source>
        <dbReference type="Google" id="ProtNLM"/>
    </source>
</evidence>
<evidence type="ECO:0000313" key="2">
    <source>
        <dbReference type="EMBL" id="CEO32739.1"/>
    </source>
</evidence>
<dbReference type="RefSeq" id="WP_057557678.1">
    <property type="nucleotide sequence ID" value="NZ_CDNY01000003.1"/>
</dbReference>
<dbReference type="AlphaFoldDB" id="A0A9P1L144"/>
<reference evidence="3" key="1">
    <citation type="submission" date="2015-01" db="EMBL/GenBank/DDBJ databases">
        <authorList>
            <person name="Aslett A.Martin."/>
            <person name="De Silva Nishadi"/>
        </authorList>
    </citation>
    <scope>NUCLEOTIDE SEQUENCE [LARGE SCALE GENOMIC DNA]</scope>
    <source>
        <strain evidence="3">UMC4404</strain>
    </source>
</reference>
<feature type="transmembrane region" description="Helical" evidence="1">
    <location>
        <begin position="102"/>
        <end position="120"/>
    </location>
</feature>
<evidence type="ECO:0000256" key="1">
    <source>
        <dbReference type="SAM" id="Phobius"/>
    </source>
</evidence>
<keyword evidence="1" id="KW-0812">Transmembrane</keyword>